<reference evidence="1 2" key="1">
    <citation type="submission" date="2024-03" db="EMBL/GenBank/DDBJ databases">
        <authorList>
            <person name="Martinez-Hernandez J."/>
        </authorList>
    </citation>
    <scope>NUCLEOTIDE SEQUENCE [LARGE SCALE GENOMIC DNA]</scope>
</reference>
<dbReference type="AlphaFoldDB" id="A0AAV1WPR7"/>
<dbReference type="EMBL" id="CAXHTB010000008">
    <property type="protein sequence ID" value="CAL0310812.1"/>
    <property type="molecule type" value="Genomic_DNA"/>
</dbReference>
<protein>
    <submittedName>
        <fullName evidence="1">Uncharacterized protein</fullName>
    </submittedName>
</protein>
<dbReference type="Proteomes" id="UP001497480">
    <property type="component" value="Unassembled WGS sequence"/>
</dbReference>
<proteinExistence type="predicted"/>
<accession>A0AAV1WPR7</accession>
<evidence type="ECO:0000313" key="2">
    <source>
        <dbReference type="Proteomes" id="UP001497480"/>
    </source>
</evidence>
<name>A0AAV1WPR7_LUPLU</name>
<keyword evidence="2" id="KW-1185">Reference proteome</keyword>
<gene>
    <name evidence="1" type="ORF">LLUT_LOCUS11872</name>
</gene>
<comment type="caution">
    <text evidence="1">The sequence shown here is derived from an EMBL/GenBank/DDBJ whole genome shotgun (WGS) entry which is preliminary data.</text>
</comment>
<organism evidence="1 2">
    <name type="scientific">Lupinus luteus</name>
    <name type="common">European yellow lupine</name>
    <dbReference type="NCBI Taxonomy" id="3873"/>
    <lineage>
        <taxon>Eukaryota</taxon>
        <taxon>Viridiplantae</taxon>
        <taxon>Streptophyta</taxon>
        <taxon>Embryophyta</taxon>
        <taxon>Tracheophyta</taxon>
        <taxon>Spermatophyta</taxon>
        <taxon>Magnoliopsida</taxon>
        <taxon>eudicotyledons</taxon>
        <taxon>Gunneridae</taxon>
        <taxon>Pentapetalae</taxon>
        <taxon>rosids</taxon>
        <taxon>fabids</taxon>
        <taxon>Fabales</taxon>
        <taxon>Fabaceae</taxon>
        <taxon>Papilionoideae</taxon>
        <taxon>50 kb inversion clade</taxon>
        <taxon>genistoids sensu lato</taxon>
        <taxon>core genistoids</taxon>
        <taxon>Genisteae</taxon>
        <taxon>Lupinus</taxon>
    </lineage>
</organism>
<evidence type="ECO:0000313" key="1">
    <source>
        <dbReference type="EMBL" id="CAL0310812.1"/>
    </source>
</evidence>
<sequence>MYFLLFYTRIHQRVVSYILEKMRVNVSETYRIRYTYPYSCFIDGTKKRFHLLHFPHRQQLLQPLKVPIFRLD</sequence>